<keyword evidence="2" id="KW-1185">Reference proteome</keyword>
<organism evidence="1 2">
    <name type="scientific">Emticicia aquatilis</name>
    <dbReference type="NCBI Taxonomy" id="1537369"/>
    <lineage>
        <taxon>Bacteria</taxon>
        <taxon>Pseudomonadati</taxon>
        <taxon>Bacteroidota</taxon>
        <taxon>Cytophagia</taxon>
        <taxon>Cytophagales</taxon>
        <taxon>Leadbetterellaceae</taxon>
        <taxon>Emticicia</taxon>
    </lineage>
</organism>
<dbReference type="RefSeq" id="WP_188766066.1">
    <property type="nucleotide sequence ID" value="NZ_BMKK01000004.1"/>
</dbReference>
<name>A0A917DPL5_9BACT</name>
<dbReference type="EMBL" id="BMKK01000004">
    <property type="protein sequence ID" value="GGD56940.1"/>
    <property type="molecule type" value="Genomic_DNA"/>
</dbReference>
<evidence type="ECO:0000313" key="2">
    <source>
        <dbReference type="Proteomes" id="UP000609064"/>
    </source>
</evidence>
<dbReference type="AlphaFoldDB" id="A0A917DPL5"/>
<gene>
    <name evidence="1" type="ORF">GCM10011514_21330</name>
</gene>
<reference evidence="1" key="1">
    <citation type="journal article" date="2014" name="Int. J. Syst. Evol. Microbiol.">
        <title>Complete genome sequence of Corynebacterium casei LMG S-19264T (=DSM 44701T), isolated from a smear-ripened cheese.</title>
        <authorList>
            <consortium name="US DOE Joint Genome Institute (JGI-PGF)"/>
            <person name="Walter F."/>
            <person name="Albersmeier A."/>
            <person name="Kalinowski J."/>
            <person name="Ruckert C."/>
        </authorList>
    </citation>
    <scope>NUCLEOTIDE SEQUENCE</scope>
    <source>
        <strain evidence="1">CGMCC 1.15958</strain>
    </source>
</reference>
<protein>
    <submittedName>
        <fullName evidence="1">Uncharacterized protein</fullName>
    </submittedName>
</protein>
<dbReference type="Proteomes" id="UP000609064">
    <property type="component" value="Unassembled WGS sequence"/>
</dbReference>
<sequence>MITKAQLLESIDDLPEEFEREEVIERLLIIDKYNKGIQQIKEGKTIPVDQFKKEFEAWRQSR</sequence>
<reference evidence="1" key="2">
    <citation type="submission" date="2020-09" db="EMBL/GenBank/DDBJ databases">
        <authorList>
            <person name="Sun Q."/>
            <person name="Zhou Y."/>
        </authorList>
    </citation>
    <scope>NUCLEOTIDE SEQUENCE</scope>
    <source>
        <strain evidence="1">CGMCC 1.15958</strain>
    </source>
</reference>
<accession>A0A917DPL5</accession>
<comment type="caution">
    <text evidence="1">The sequence shown here is derived from an EMBL/GenBank/DDBJ whole genome shotgun (WGS) entry which is preliminary data.</text>
</comment>
<proteinExistence type="predicted"/>
<evidence type="ECO:0000313" key="1">
    <source>
        <dbReference type="EMBL" id="GGD56940.1"/>
    </source>
</evidence>